<name>A0A3D9HW91_9BACL</name>
<evidence type="ECO:0008006" key="3">
    <source>
        <dbReference type="Google" id="ProtNLM"/>
    </source>
</evidence>
<keyword evidence="2" id="KW-1185">Reference proteome</keyword>
<dbReference type="InterPro" id="IPR008930">
    <property type="entry name" value="Terpenoid_cyclase/PrenylTrfase"/>
</dbReference>
<evidence type="ECO:0000313" key="1">
    <source>
        <dbReference type="EMBL" id="RED53186.1"/>
    </source>
</evidence>
<protein>
    <recommendedName>
        <fullName evidence="3">Prenyltransferase/squalene oxidase-like repeat protein</fullName>
    </recommendedName>
</protein>
<dbReference type="OrthoDB" id="3286086at2"/>
<dbReference type="EMBL" id="QRDZ01000050">
    <property type="protein sequence ID" value="RED53186.1"/>
    <property type="molecule type" value="Genomic_DNA"/>
</dbReference>
<proteinExistence type="predicted"/>
<dbReference type="RefSeq" id="WP_116065504.1">
    <property type="nucleotide sequence ID" value="NZ_QRDZ01000050.1"/>
</dbReference>
<reference evidence="1 2" key="1">
    <citation type="submission" date="2018-07" db="EMBL/GenBank/DDBJ databases">
        <title>Genomic Encyclopedia of Type Strains, Phase III (KMG-III): the genomes of soil and plant-associated and newly described type strains.</title>
        <authorList>
            <person name="Whitman W."/>
        </authorList>
    </citation>
    <scope>NUCLEOTIDE SEQUENCE [LARGE SCALE GENOMIC DNA]</scope>
    <source>
        <strain evidence="1 2">CECT 7287</strain>
    </source>
</reference>
<organism evidence="1 2">
    <name type="scientific">Cohnella phaseoli</name>
    <dbReference type="NCBI Taxonomy" id="456490"/>
    <lineage>
        <taxon>Bacteria</taxon>
        <taxon>Bacillati</taxon>
        <taxon>Bacillota</taxon>
        <taxon>Bacilli</taxon>
        <taxon>Bacillales</taxon>
        <taxon>Paenibacillaceae</taxon>
        <taxon>Cohnella</taxon>
    </lineage>
</organism>
<dbReference type="SUPFAM" id="SSF48239">
    <property type="entry name" value="Terpenoid cyclases/Protein prenyltransferases"/>
    <property type="match status" value="1"/>
</dbReference>
<sequence length="276" mass="31672">MPVSMDKAREFVYANGLLWEQALFSYLFDDGSLERLHQCLLCYKNSDGGWGHGLEYDIKCPDSHPLALEFLLTIERDTKIPLTDLLEGTVDWIERNKNEDGSLKNPDSLHKYPHAPWWSNGGQSSPDSITGNLIKMGICSTSLTASTSLWVKTNLTLEKIRANEWLFMAYHAHDYFLNLDDTPENRPFIEATIDNIIECAKSATEKNYFTLFQFANSPDTEIAKAMPKELINKFLDYLESSQREDGCWNDEHGLKHWQPYNTTFILSVLKNYGRLS</sequence>
<comment type="caution">
    <text evidence="1">The sequence shown here is derived from an EMBL/GenBank/DDBJ whole genome shotgun (WGS) entry which is preliminary data.</text>
</comment>
<evidence type="ECO:0000313" key="2">
    <source>
        <dbReference type="Proteomes" id="UP000256977"/>
    </source>
</evidence>
<accession>A0A3D9HW91</accession>
<dbReference type="AlphaFoldDB" id="A0A3D9HW91"/>
<dbReference type="Proteomes" id="UP000256977">
    <property type="component" value="Unassembled WGS sequence"/>
</dbReference>
<gene>
    <name evidence="1" type="ORF">DFP98_1502</name>
</gene>